<dbReference type="Proteomes" id="UP000541352">
    <property type="component" value="Unassembled WGS sequence"/>
</dbReference>
<dbReference type="Gene3D" id="3.40.50.1820">
    <property type="entry name" value="alpha/beta hydrolase"/>
    <property type="match status" value="1"/>
</dbReference>
<dbReference type="RefSeq" id="WP_183972612.1">
    <property type="nucleotide sequence ID" value="NZ_JACIBY010000003.1"/>
</dbReference>
<dbReference type="InterPro" id="IPR051044">
    <property type="entry name" value="MAG_DAG_Lipase"/>
</dbReference>
<proteinExistence type="predicted"/>
<dbReference type="InterPro" id="IPR022742">
    <property type="entry name" value="Hydrolase_4"/>
</dbReference>
<dbReference type="PANTHER" id="PTHR11614">
    <property type="entry name" value="PHOSPHOLIPASE-RELATED"/>
    <property type="match status" value="1"/>
</dbReference>
<name>A0A7W5ZIA1_9BACT</name>
<evidence type="ECO:0000313" key="2">
    <source>
        <dbReference type="EMBL" id="MBB3837787.1"/>
    </source>
</evidence>
<dbReference type="AlphaFoldDB" id="A0A7W5ZIA1"/>
<dbReference type="SUPFAM" id="SSF53474">
    <property type="entry name" value="alpha/beta-Hydrolases"/>
    <property type="match status" value="1"/>
</dbReference>
<organism evidence="2 3">
    <name type="scientific">Runella defluvii</name>
    <dbReference type="NCBI Taxonomy" id="370973"/>
    <lineage>
        <taxon>Bacteria</taxon>
        <taxon>Pseudomonadati</taxon>
        <taxon>Bacteroidota</taxon>
        <taxon>Cytophagia</taxon>
        <taxon>Cytophagales</taxon>
        <taxon>Spirosomataceae</taxon>
        <taxon>Runella</taxon>
    </lineage>
</organism>
<reference evidence="2 3" key="1">
    <citation type="submission" date="2020-08" db="EMBL/GenBank/DDBJ databases">
        <title>Genomic Encyclopedia of Type Strains, Phase IV (KMG-IV): sequencing the most valuable type-strain genomes for metagenomic binning, comparative biology and taxonomic classification.</title>
        <authorList>
            <person name="Goeker M."/>
        </authorList>
    </citation>
    <scope>NUCLEOTIDE SEQUENCE [LARGE SCALE GENOMIC DNA]</scope>
    <source>
        <strain evidence="2 3">DSM 17976</strain>
    </source>
</reference>
<feature type="domain" description="Serine aminopeptidase S33" evidence="1">
    <location>
        <begin position="79"/>
        <end position="297"/>
    </location>
</feature>
<dbReference type="EMBL" id="JACIBY010000003">
    <property type="protein sequence ID" value="MBB3837787.1"/>
    <property type="molecule type" value="Genomic_DNA"/>
</dbReference>
<keyword evidence="3" id="KW-1185">Reference proteome</keyword>
<dbReference type="InterPro" id="IPR029058">
    <property type="entry name" value="AB_hydrolase_fold"/>
</dbReference>
<gene>
    <name evidence="2" type="ORF">FHS57_001784</name>
</gene>
<protein>
    <submittedName>
        <fullName evidence="2">Alpha-beta hydrolase superfamily lysophospholipase</fullName>
    </submittedName>
</protein>
<evidence type="ECO:0000313" key="3">
    <source>
        <dbReference type="Proteomes" id="UP000541352"/>
    </source>
</evidence>
<sequence length="319" mass="35605">MKRFLYAVLFLVFVVCLAGLSLAYWPNKWRIDNKGITPEQATSLRQNYEGPHHLMKTSDGETLFLRRWNPDSLTPARKDIAVLIFHGFTAYSGPYSMAAIPFSKGGYTTFGLDYRGHGLSGGNRGDSPNKERWIADLAEAIVYLKKLGFAKVVVMGHSLGVAATICAANAIPNEVAGLVLLSGAYESRPGLNKPMNPFVKAKIIASAVFRPSFQSVEYYREGMTVTPDTLFTFHYTPRFVTMLDVKQLRLPAKLNVPVLVGVGDKDELFAIDKVKEFYNLVPGNKKEFYVMKNATHAKIPVESWEGIAKWLDKTYVLQP</sequence>
<dbReference type="Pfam" id="PF12146">
    <property type="entry name" value="Hydrolase_4"/>
    <property type="match status" value="1"/>
</dbReference>
<keyword evidence="2" id="KW-0378">Hydrolase</keyword>
<dbReference type="GO" id="GO:0016787">
    <property type="term" value="F:hydrolase activity"/>
    <property type="evidence" value="ECO:0007669"/>
    <property type="project" value="UniProtKB-KW"/>
</dbReference>
<comment type="caution">
    <text evidence="2">The sequence shown here is derived from an EMBL/GenBank/DDBJ whole genome shotgun (WGS) entry which is preliminary data.</text>
</comment>
<evidence type="ECO:0000259" key="1">
    <source>
        <dbReference type="Pfam" id="PF12146"/>
    </source>
</evidence>
<accession>A0A7W5ZIA1</accession>